<accession>A0AA37HJK0</accession>
<protein>
    <submittedName>
        <fullName evidence="1">Uncharacterized protein</fullName>
    </submittedName>
</protein>
<gene>
    <name evidence="1" type="ORF">MPEAHAMD_7142</name>
</gene>
<name>A0AA37HJK0_9HYPH</name>
<reference evidence="1" key="1">
    <citation type="journal article" date="2016" name="Front. Microbiol.">
        <title>Genome Sequence of the Piezophilic, Mesophilic Sulfate-Reducing Bacterium Desulfovibrio indicus J2T.</title>
        <authorList>
            <person name="Cao J."/>
            <person name="Maignien L."/>
            <person name="Shao Z."/>
            <person name="Alain K."/>
            <person name="Jebbar M."/>
        </authorList>
    </citation>
    <scope>NUCLEOTIDE SEQUENCE</scope>
    <source>
        <strain evidence="1">JCM 32048</strain>
    </source>
</reference>
<dbReference type="AlphaFoldDB" id="A0AA37HJK0"/>
<reference evidence="1" key="2">
    <citation type="submission" date="2021-08" db="EMBL/GenBank/DDBJ databases">
        <authorList>
            <person name="Tani A."/>
            <person name="Ola A."/>
            <person name="Ogura Y."/>
            <person name="Katsura K."/>
            <person name="Hayashi T."/>
        </authorList>
    </citation>
    <scope>NUCLEOTIDE SEQUENCE</scope>
    <source>
        <strain evidence="1">JCM 32048</strain>
    </source>
</reference>
<evidence type="ECO:0000313" key="2">
    <source>
        <dbReference type="Proteomes" id="UP001055286"/>
    </source>
</evidence>
<sequence>MDRRPGYRFPEDFELAKQAVLIAVIGDQRELFASKTADPTDRAELALHDVGNGTNDVIAHEMAVPVVDRFEVIDIDDQQCH</sequence>
<dbReference type="EMBL" id="BPQJ01000094">
    <property type="protein sequence ID" value="GJD66943.1"/>
    <property type="molecule type" value="Genomic_DNA"/>
</dbReference>
<keyword evidence="2" id="KW-1185">Reference proteome</keyword>
<evidence type="ECO:0000313" key="1">
    <source>
        <dbReference type="EMBL" id="GJD66943.1"/>
    </source>
</evidence>
<organism evidence="1 2">
    <name type="scientific">Methylobacterium frigidaeris</name>
    <dbReference type="NCBI Taxonomy" id="2038277"/>
    <lineage>
        <taxon>Bacteria</taxon>
        <taxon>Pseudomonadati</taxon>
        <taxon>Pseudomonadota</taxon>
        <taxon>Alphaproteobacteria</taxon>
        <taxon>Hyphomicrobiales</taxon>
        <taxon>Methylobacteriaceae</taxon>
        <taxon>Methylobacterium</taxon>
    </lineage>
</organism>
<dbReference type="Proteomes" id="UP001055286">
    <property type="component" value="Unassembled WGS sequence"/>
</dbReference>
<comment type="caution">
    <text evidence="1">The sequence shown here is derived from an EMBL/GenBank/DDBJ whole genome shotgun (WGS) entry which is preliminary data.</text>
</comment>
<proteinExistence type="predicted"/>